<dbReference type="AlphaFoldDB" id="A0AAN6Y806"/>
<name>A0AAN6Y806_9PEZI</name>
<dbReference type="GO" id="GO:0008171">
    <property type="term" value="F:O-methyltransferase activity"/>
    <property type="evidence" value="ECO:0007669"/>
    <property type="project" value="InterPro"/>
</dbReference>
<dbReference type="PANTHER" id="PTHR43712">
    <property type="entry name" value="PUTATIVE (AFU_ORTHOLOGUE AFUA_4G14580)-RELATED"/>
    <property type="match status" value="1"/>
</dbReference>
<evidence type="ECO:0000313" key="6">
    <source>
        <dbReference type="EMBL" id="KAK4213823.1"/>
    </source>
</evidence>
<evidence type="ECO:0000313" key="7">
    <source>
        <dbReference type="Proteomes" id="UP001301769"/>
    </source>
</evidence>
<dbReference type="SUPFAM" id="SSF53335">
    <property type="entry name" value="S-adenosyl-L-methionine-dependent methyltransferases"/>
    <property type="match status" value="1"/>
</dbReference>
<organism evidence="6 7">
    <name type="scientific">Rhypophila decipiens</name>
    <dbReference type="NCBI Taxonomy" id="261697"/>
    <lineage>
        <taxon>Eukaryota</taxon>
        <taxon>Fungi</taxon>
        <taxon>Dikarya</taxon>
        <taxon>Ascomycota</taxon>
        <taxon>Pezizomycotina</taxon>
        <taxon>Sordariomycetes</taxon>
        <taxon>Sordariomycetidae</taxon>
        <taxon>Sordariales</taxon>
        <taxon>Naviculisporaceae</taxon>
        <taxon>Rhypophila</taxon>
    </lineage>
</organism>
<keyword evidence="3" id="KW-0949">S-adenosyl-L-methionine</keyword>
<keyword evidence="1" id="KW-0489">Methyltransferase</keyword>
<evidence type="ECO:0000256" key="3">
    <source>
        <dbReference type="ARBA" id="ARBA00022691"/>
    </source>
</evidence>
<gene>
    <name evidence="6" type="ORF">QBC37DRAFT_422418</name>
</gene>
<feature type="region of interest" description="Disordered" evidence="4">
    <location>
        <begin position="203"/>
        <end position="247"/>
    </location>
</feature>
<proteinExistence type="predicted"/>
<dbReference type="PROSITE" id="PS51683">
    <property type="entry name" value="SAM_OMT_II"/>
    <property type="match status" value="1"/>
</dbReference>
<evidence type="ECO:0000256" key="1">
    <source>
        <dbReference type="ARBA" id="ARBA00022603"/>
    </source>
</evidence>
<reference evidence="6" key="2">
    <citation type="submission" date="2023-05" db="EMBL/GenBank/DDBJ databases">
        <authorList>
            <consortium name="Lawrence Berkeley National Laboratory"/>
            <person name="Steindorff A."/>
            <person name="Hensen N."/>
            <person name="Bonometti L."/>
            <person name="Westerberg I."/>
            <person name="Brannstrom I.O."/>
            <person name="Guillou S."/>
            <person name="Cros-Aarteil S."/>
            <person name="Calhoun S."/>
            <person name="Haridas S."/>
            <person name="Kuo A."/>
            <person name="Mondo S."/>
            <person name="Pangilinan J."/>
            <person name="Riley R."/>
            <person name="Labutti K."/>
            <person name="Andreopoulos B."/>
            <person name="Lipzen A."/>
            <person name="Chen C."/>
            <person name="Yanf M."/>
            <person name="Daum C."/>
            <person name="Ng V."/>
            <person name="Clum A."/>
            <person name="Ohm R."/>
            <person name="Martin F."/>
            <person name="Silar P."/>
            <person name="Natvig D."/>
            <person name="Lalanne C."/>
            <person name="Gautier V."/>
            <person name="Ament-Velasquez S.L."/>
            <person name="Kruys A."/>
            <person name="Hutchinson M.I."/>
            <person name="Powell A.J."/>
            <person name="Barry K."/>
            <person name="Miller A.N."/>
            <person name="Grigoriev I.V."/>
            <person name="Debuchy R."/>
            <person name="Gladieux P."/>
            <person name="Thoren M.H."/>
            <person name="Johannesson H."/>
        </authorList>
    </citation>
    <scope>NUCLEOTIDE SEQUENCE</scope>
    <source>
        <strain evidence="6">PSN293</strain>
    </source>
</reference>
<dbReference type="EMBL" id="MU858103">
    <property type="protein sequence ID" value="KAK4213823.1"/>
    <property type="molecule type" value="Genomic_DNA"/>
</dbReference>
<sequence>MSPAPQPRTVQLASSILEHTTILESFLHENGLPSPSFDPGTPPKLPLSPEVEKSLEMALSSLDELTALLMGPMGWLLNQIGHAFDLASLHAMYRYKVPSKFPVGSKIPIRALSKLCVSSASGEGVDKGTVADSEDKMTRLMQHAVSNYLLLQESPGGPVSHTALSAMVAQVPGLYYWIGSACEDMWPSAPHVVHAIMQNNLNNSTSNSITPPSETTTNHENAKSSSQQPASSGRTAPQPVTTLTGHNLAEQTTVTFFDTLRKQPARMARFGNAMSVMQNMMPGFDATAALEAYDWAGLVSTTKLTVVDVGGGQNGDFAHALAASKHGDTILNKIVVQDLDLKKTETTDSKRSGIVEFMHHDFFSEQPVWLDADVYFLRMVLHDWSDGDCVRILRGLVPALERKKKGRILINDLVVPGPPPPSGLLPSATSDGNGPAGGGPPSRYIERQMRRQDLAMMAMFDSKERNEEQWGAVIKRADERLGVKSVTRCAGGMSPMAVIEVVLEQE</sequence>
<accession>A0AAN6Y806</accession>
<feature type="region of interest" description="Disordered" evidence="4">
    <location>
        <begin position="420"/>
        <end position="443"/>
    </location>
</feature>
<dbReference type="InterPro" id="IPR029063">
    <property type="entry name" value="SAM-dependent_MTases_sf"/>
</dbReference>
<feature type="domain" description="O-methyltransferase C-terminal" evidence="5">
    <location>
        <begin position="255"/>
        <end position="416"/>
    </location>
</feature>
<reference evidence="6" key="1">
    <citation type="journal article" date="2023" name="Mol. Phylogenet. Evol.">
        <title>Genome-scale phylogeny and comparative genomics of the fungal order Sordariales.</title>
        <authorList>
            <person name="Hensen N."/>
            <person name="Bonometti L."/>
            <person name="Westerberg I."/>
            <person name="Brannstrom I.O."/>
            <person name="Guillou S."/>
            <person name="Cros-Aarteil S."/>
            <person name="Calhoun S."/>
            <person name="Haridas S."/>
            <person name="Kuo A."/>
            <person name="Mondo S."/>
            <person name="Pangilinan J."/>
            <person name="Riley R."/>
            <person name="LaButti K."/>
            <person name="Andreopoulos B."/>
            <person name="Lipzen A."/>
            <person name="Chen C."/>
            <person name="Yan M."/>
            <person name="Daum C."/>
            <person name="Ng V."/>
            <person name="Clum A."/>
            <person name="Steindorff A."/>
            <person name="Ohm R.A."/>
            <person name="Martin F."/>
            <person name="Silar P."/>
            <person name="Natvig D.O."/>
            <person name="Lalanne C."/>
            <person name="Gautier V."/>
            <person name="Ament-Velasquez S.L."/>
            <person name="Kruys A."/>
            <person name="Hutchinson M.I."/>
            <person name="Powell A.J."/>
            <person name="Barry K."/>
            <person name="Miller A.N."/>
            <person name="Grigoriev I.V."/>
            <person name="Debuchy R."/>
            <person name="Gladieux P."/>
            <person name="Hiltunen Thoren M."/>
            <person name="Johannesson H."/>
        </authorList>
    </citation>
    <scope>NUCLEOTIDE SEQUENCE</scope>
    <source>
        <strain evidence="6">PSN293</strain>
    </source>
</reference>
<evidence type="ECO:0000259" key="5">
    <source>
        <dbReference type="Pfam" id="PF00891"/>
    </source>
</evidence>
<dbReference type="Gene3D" id="3.40.50.150">
    <property type="entry name" value="Vaccinia Virus protein VP39"/>
    <property type="match status" value="1"/>
</dbReference>
<keyword evidence="2" id="KW-0808">Transferase</keyword>
<evidence type="ECO:0000256" key="4">
    <source>
        <dbReference type="SAM" id="MobiDB-lite"/>
    </source>
</evidence>
<comment type="caution">
    <text evidence="6">The sequence shown here is derived from an EMBL/GenBank/DDBJ whole genome shotgun (WGS) entry which is preliminary data.</text>
</comment>
<feature type="compositionally biased region" description="Polar residues" evidence="4">
    <location>
        <begin position="223"/>
        <end position="247"/>
    </location>
</feature>
<dbReference type="InterPro" id="IPR016461">
    <property type="entry name" value="COMT-like"/>
</dbReference>
<evidence type="ECO:0000256" key="2">
    <source>
        <dbReference type="ARBA" id="ARBA00022679"/>
    </source>
</evidence>
<dbReference type="GO" id="GO:0032259">
    <property type="term" value="P:methylation"/>
    <property type="evidence" value="ECO:0007669"/>
    <property type="project" value="UniProtKB-KW"/>
</dbReference>
<feature type="compositionally biased region" description="Low complexity" evidence="4">
    <location>
        <begin position="203"/>
        <end position="218"/>
    </location>
</feature>
<protein>
    <submittedName>
        <fullName evidence="6">O-methyltransferase, family 2</fullName>
    </submittedName>
</protein>
<dbReference type="Proteomes" id="UP001301769">
    <property type="component" value="Unassembled WGS sequence"/>
</dbReference>
<dbReference type="Pfam" id="PF00891">
    <property type="entry name" value="Methyltransf_2"/>
    <property type="match status" value="1"/>
</dbReference>
<dbReference type="InterPro" id="IPR001077">
    <property type="entry name" value="COMT_C"/>
</dbReference>
<keyword evidence="7" id="KW-1185">Reference proteome</keyword>
<dbReference type="PANTHER" id="PTHR43712:SF12">
    <property type="entry name" value="STERIGMATOCYSTIN 8-O-METHYLTRANSFERASE"/>
    <property type="match status" value="1"/>
</dbReference>